<dbReference type="PROSITE" id="PS00105">
    <property type="entry name" value="AA_TRANSFER_CLASS_1"/>
    <property type="match status" value="1"/>
</dbReference>
<comment type="caution">
    <text evidence="9">The sequence shown here is derived from an EMBL/GenBank/DDBJ whole genome shotgun (WGS) entry which is preliminary data.</text>
</comment>
<evidence type="ECO:0000313" key="8">
    <source>
        <dbReference type="EMBL" id="GIM87139.1"/>
    </source>
</evidence>
<organism evidence="9 10">
    <name type="scientific">Salinispora arenicola</name>
    <dbReference type="NCBI Taxonomy" id="168697"/>
    <lineage>
        <taxon>Bacteria</taxon>
        <taxon>Bacillati</taxon>
        <taxon>Actinomycetota</taxon>
        <taxon>Actinomycetes</taxon>
        <taxon>Micromonosporales</taxon>
        <taxon>Micromonosporaceae</taxon>
        <taxon>Salinispora</taxon>
    </lineage>
</organism>
<keyword evidence="5" id="KW-0663">Pyridoxal phosphate</keyword>
<feature type="domain" description="Aminotransferase class I/classII large" evidence="7">
    <location>
        <begin position="41"/>
        <end position="405"/>
    </location>
</feature>
<dbReference type="CDD" id="cd00609">
    <property type="entry name" value="AAT_like"/>
    <property type="match status" value="1"/>
</dbReference>
<dbReference type="InterPro" id="IPR015421">
    <property type="entry name" value="PyrdxlP-dep_Trfase_major"/>
</dbReference>
<dbReference type="Gene3D" id="3.40.640.10">
    <property type="entry name" value="Type I PLP-dependent aspartate aminotransferase-like (Major domain)"/>
    <property type="match status" value="1"/>
</dbReference>
<protein>
    <recommendedName>
        <fullName evidence="6">Aminotransferase</fullName>
        <ecNumber evidence="6">2.6.1.-</ecNumber>
    </recommendedName>
</protein>
<evidence type="ECO:0000313" key="9">
    <source>
        <dbReference type="EMBL" id="TQL37548.1"/>
    </source>
</evidence>
<dbReference type="EMBL" id="BOQM01000031">
    <property type="protein sequence ID" value="GIM87139.1"/>
    <property type="molecule type" value="Genomic_DNA"/>
</dbReference>
<dbReference type="EMBL" id="VFOL01000001">
    <property type="protein sequence ID" value="TQL37548.1"/>
    <property type="molecule type" value="Genomic_DNA"/>
</dbReference>
<evidence type="ECO:0000313" key="11">
    <source>
        <dbReference type="Proteomes" id="UP000677457"/>
    </source>
</evidence>
<dbReference type="GO" id="GO:0030170">
    <property type="term" value="F:pyridoxal phosphate binding"/>
    <property type="evidence" value="ECO:0007669"/>
    <property type="project" value="InterPro"/>
</dbReference>
<evidence type="ECO:0000256" key="1">
    <source>
        <dbReference type="ARBA" id="ARBA00001933"/>
    </source>
</evidence>
<name>A0A542XNV7_SALAC</name>
<comment type="similarity">
    <text evidence="2 6">Belongs to the class-I pyridoxal-phosphate-dependent aminotransferase family.</text>
</comment>
<dbReference type="Proteomes" id="UP000315983">
    <property type="component" value="Unassembled WGS sequence"/>
</dbReference>
<dbReference type="AlphaFoldDB" id="A0A542XNV7"/>
<reference evidence="8 11" key="2">
    <citation type="submission" date="2021-03" db="EMBL/GenBank/DDBJ databases">
        <title>Whole genome shotgun sequence of Salinispora arenicola NBRC 105043.</title>
        <authorList>
            <person name="Komaki H."/>
            <person name="Tamura T."/>
        </authorList>
    </citation>
    <scope>NUCLEOTIDE SEQUENCE [LARGE SCALE GENOMIC DNA]</scope>
    <source>
        <strain evidence="8 11">NBRC 105043</strain>
    </source>
</reference>
<dbReference type="PANTHER" id="PTHR46383:SF2">
    <property type="entry name" value="AMINOTRANSFERASE"/>
    <property type="match status" value="1"/>
</dbReference>
<reference evidence="9 10" key="1">
    <citation type="submission" date="2019-06" db="EMBL/GenBank/DDBJ databases">
        <title>Sequencing the genomes of 1000 actinobacteria strains.</title>
        <authorList>
            <person name="Klenk H.-P."/>
        </authorList>
    </citation>
    <scope>NUCLEOTIDE SEQUENCE [LARGE SCALE GENOMIC DNA]</scope>
    <source>
        <strain evidence="9 10">DSM 44819</strain>
    </source>
</reference>
<keyword evidence="4 6" id="KW-0808">Transferase</keyword>
<evidence type="ECO:0000256" key="3">
    <source>
        <dbReference type="ARBA" id="ARBA00022576"/>
    </source>
</evidence>
<dbReference type="SUPFAM" id="SSF53383">
    <property type="entry name" value="PLP-dependent transferases"/>
    <property type="match status" value="1"/>
</dbReference>
<evidence type="ECO:0000313" key="10">
    <source>
        <dbReference type="Proteomes" id="UP000315983"/>
    </source>
</evidence>
<evidence type="ECO:0000256" key="2">
    <source>
        <dbReference type="ARBA" id="ARBA00007441"/>
    </source>
</evidence>
<dbReference type="InterPro" id="IPR015424">
    <property type="entry name" value="PyrdxlP-dep_Trfase"/>
</dbReference>
<dbReference type="InterPro" id="IPR004839">
    <property type="entry name" value="Aminotransferase_I/II_large"/>
</dbReference>
<dbReference type="Proteomes" id="UP000677457">
    <property type="component" value="Unassembled WGS sequence"/>
</dbReference>
<dbReference type="EC" id="2.6.1.-" evidence="6"/>
<dbReference type="InterPro" id="IPR050596">
    <property type="entry name" value="AspAT/PAT-like"/>
</dbReference>
<keyword evidence="11" id="KW-1185">Reference proteome</keyword>
<dbReference type="GeneID" id="93771951"/>
<accession>A0A542XNV7</accession>
<dbReference type="GO" id="GO:0008483">
    <property type="term" value="F:transaminase activity"/>
    <property type="evidence" value="ECO:0007669"/>
    <property type="project" value="UniProtKB-KW"/>
</dbReference>
<comment type="cofactor">
    <cofactor evidence="1 6">
        <name>pyridoxal 5'-phosphate</name>
        <dbReference type="ChEBI" id="CHEBI:597326"/>
    </cofactor>
</comment>
<sequence length="413" mass="44885">MPTQLTVGADGRWMPRVGSIPPSCVHEVFRAVERWADGRAVIRLHVGEPAFRPPRAVHEAVTDALRRGRTTYGPAEGIPELREALAAKLLRRNGHDARADLVFVTPGSSQGLAALFQTVADPGDEVLLPALHWPVHLQQVLLAGLRPVFYPLDDHFRPDLRALADLGGSRARALLVNSPANPSGAVCRPEHLRPLLDLARRRSWQVISDEAYEDFVFEGEHVSLASLERDVPWDERIVSTAFSFSKSYAMTGHRLGYVVVANHRLASAFGLVQEATIVCPQMPVQYGALAALKSDTAVEANREHLRRAAGLLAPLTEAGLLAYLPEGGWYALLEVPAVGLDATAYAQALLEAQGVALAPADGFAIRPEFDEYGRILGVPTDLAASRFLRVALCGDHTVLRRGVERIVEFAAKG</sequence>
<evidence type="ECO:0000256" key="5">
    <source>
        <dbReference type="ARBA" id="ARBA00022898"/>
    </source>
</evidence>
<proteinExistence type="inferred from homology"/>
<evidence type="ECO:0000256" key="4">
    <source>
        <dbReference type="ARBA" id="ARBA00022679"/>
    </source>
</evidence>
<dbReference type="InterPro" id="IPR004838">
    <property type="entry name" value="NHTrfase_class1_PyrdxlP-BS"/>
</dbReference>
<dbReference type="Pfam" id="PF00155">
    <property type="entry name" value="Aminotran_1_2"/>
    <property type="match status" value="1"/>
</dbReference>
<evidence type="ECO:0000259" key="7">
    <source>
        <dbReference type="Pfam" id="PF00155"/>
    </source>
</evidence>
<dbReference type="GO" id="GO:0006520">
    <property type="term" value="P:amino acid metabolic process"/>
    <property type="evidence" value="ECO:0007669"/>
    <property type="project" value="InterPro"/>
</dbReference>
<keyword evidence="3 6" id="KW-0032">Aminotransferase</keyword>
<dbReference type="PANTHER" id="PTHR46383">
    <property type="entry name" value="ASPARTATE AMINOTRANSFERASE"/>
    <property type="match status" value="1"/>
</dbReference>
<gene>
    <name evidence="9" type="ORF">FB564_2711</name>
    <name evidence="8" type="ORF">Sar04_38750</name>
</gene>
<evidence type="ECO:0000256" key="6">
    <source>
        <dbReference type="RuleBase" id="RU000481"/>
    </source>
</evidence>
<dbReference type="RefSeq" id="WP_142116431.1">
    <property type="nucleotide sequence ID" value="NZ_BOQM01000031.1"/>
</dbReference>